<dbReference type="PANTHER" id="PTHR34582:SF6">
    <property type="entry name" value="UPF0702 TRANSMEMBRANE PROTEIN YCAP"/>
    <property type="match status" value="1"/>
</dbReference>
<dbReference type="Pfam" id="PF04239">
    <property type="entry name" value="DUF421"/>
    <property type="match status" value="1"/>
</dbReference>
<dbReference type="Proteomes" id="UP000605099">
    <property type="component" value="Unassembled WGS sequence"/>
</dbReference>
<evidence type="ECO:0000313" key="12">
    <source>
        <dbReference type="Proteomes" id="UP000605099"/>
    </source>
</evidence>
<evidence type="ECO:0000256" key="3">
    <source>
        <dbReference type="ARBA" id="ARBA00022475"/>
    </source>
</evidence>
<keyword evidence="5 8" id="KW-1133">Transmembrane helix</keyword>
<feature type="domain" description="YetF-like N-terminal transmembrane" evidence="10">
    <location>
        <begin position="30"/>
        <end position="90"/>
    </location>
</feature>
<keyword evidence="12" id="KW-1185">Reference proteome</keyword>
<dbReference type="Pfam" id="PF20730">
    <property type="entry name" value="YetF_N"/>
    <property type="match status" value="1"/>
</dbReference>
<dbReference type="InterPro" id="IPR048454">
    <property type="entry name" value="YetF_N"/>
</dbReference>
<comment type="subcellular location">
    <subcellularLocation>
        <location evidence="1">Cell membrane</location>
        <topology evidence="1">Multi-pass membrane protein</topology>
    </subcellularLocation>
</comment>
<evidence type="ECO:0000256" key="8">
    <source>
        <dbReference type="SAM" id="Phobius"/>
    </source>
</evidence>
<dbReference type="InterPro" id="IPR023090">
    <property type="entry name" value="UPF0702_alpha/beta_dom_sf"/>
</dbReference>
<keyword evidence="6 8" id="KW-0472">Membrane</keyword>
<dbReference type="PANTHER" id="PTHR34582">
    <property type="entry name" value="UPF0702 TRANSMEMBRANE PROTEIN YCAP"/>
    <property type="match status" value="1"/>
</dbReference>
<evidence type="ECO:0000259" key="10">
    <source>
        <dbReference type="Pfam" id="PF20730"/>
    </source>
</evidence>
<feature type="region of interest" description="Disordered" evidence="7">
    <location>
        <begin position="168"/>
        <end position="187"/>
    </location>
</feature>
<evidence type="ECO:0000313" key="11">
    <source>
        <dbReference type="EMBL" id="GGN41907.1"/>
    </source>
</evidence>
<dbReference type="InterPro" id="IPR007353">
    <property type="entry name" value="DUF421"/>
</dbReference>
<comment type="similarity">
    <text evidence="2">Belongs to the UPF0702 family.</text>
</comment>
<accession>A0ABQ2J7P7</accession>
<sequence>MTLQDLLSYIVPQNIGPLVKVVVAAPLVYLLVILFVRIAGKRSTSQMNNFDWIVTVALGSMTGSTIILEDVSVARGVLAIGMLLGLQMILTIWVRRSRLVADAVEASPTILYSSAGYHDDQMRKERVSRSEVLAAVRDQGLSEMSQVAYVILENDASFSVLEKPVSTDGDALASLESRKGPAAVSTR</sequence>
<feature type="transmembrane region" description="Helical" evidence="8">
    <location>
        <begin position="74"/>
        <end position="94"/>
    </location>
</feature>
<feature type="transmembrane region" description="Helical" evidence="8">
    <location>
        <begin position="15"/>
        <end position="38"/>
    </location>
</feature>
<evidence type="ECO:0000256" key="7">
    <source>
        <dbReference type="SAM" id="MobiDB-lite"/>
    </source>
</evidence>
<organism evidence="11 12">
    <name type="scientific">Novosphingobium indicum</name>
    <dbReference type="NCBI Taxonomy" id="462949"/>
    <lineage>
        <taxon>Bacteria</taxon>
        <taxon>Pseudomonadati</taxon>
        <taxon>Pseudomonadota</taxon>
        <taxon>Alphaproteobacteria</taxon>
        <taxon>Sphingomonadales</taxon>
        <taxon>Sphingomonadaceae</taxon>
        <taxon>Novosphingobium</taxon>
    </lineage>
</organism>
<evidence type="ECO:0000256" key="1">
    <source>
        <dbReference type="ARBA" id="ARBA00004651"/>
    </source>
</evidence>
<evidence type="ECO:0000256" key="2">
    <source>
        <dbReference type="ARBA" id="ARBA00006448"/>
    </source>
</evidence>
<dbReference type="RefSeq" id="WP_188817846.1">
    <property type="nucleotide sequence ID" value="NZ_BMLK01000002.1"/>
</dbReference>
<comment type="caution">
    <text evidence="11">The sequence shown here is derived from an EMBL/GenBank/DDBJ whole genome shotgun (WGS) entry which is preliminary data.</text>
</comment>
<evidence type="ECO:0000259" key="9">
    <source>
        <dbReference type="Pfam" id="PF04239"/>
    </source>
</evidence>
<keyword evidence="4 8" id="KW-0812">Transmembrane</keyword>
<evidence type="ECO:0008006" key="13">
    <source>
        <dbReference type="Google" id="ProtNLM"/>
    </source>
</evidence>
<evidence type="ECO:0000256" key="4">
    <source>
        <dbReference type="ARBA" id="ARBA00022692"/>
    </source>
</evidence>
<proteinExistence type="inferred from homology"/>
<dbReference type="EMBL" id="BMLK01000002">
    <property type="protein sequence ID" value="GGN41907.1"/>
    <property type="molecule type" value="Genomic_DNA"/>
</dbReference>
<evidence type="ECO:0000256" key="5">
    <source>
        <dbReference type="ARBA" id="ARBA00022989"/>
    </source>
</evidence>
<protein>
    <recommendedName>
        <fullName evidence="13">DUF421 domain-containing protein</fullName>
    </recommendedName>
</protein>
<feature type="domain" description="YetF C-terminal" evidence="9">
    <location>
        <begin position="96"/>
        <end position="165"/>
    </location>
</feature>
<dbReference type="Gene3D" id="3.30.240.20">
    <property type="entry name" value="bsu07140 like domains"/>
    <property type="match status" value="1"/>
</dbReference>
<keyword evidence="3" id="KW-1003">Cell membrane</keyword>
<gene>
    <name evidence="11" type="ORF">GCM10011349_04460</name>
</gene>
<evidence type="ECO:0000256" key="6">
    <source>
        <dbReference type="ARBA" id="ARBA00023136"/>
    </source>
</evidence>
<feature type="transmembrane region" description="Helical" evidence="8">
    <location>
        <begin position="50"/>
        <end position="68"/>
    </location>
</feature>
<name>A0ABQ2J7P7_9SPHN</name>
<reference evidence="12" key="1">
    <citation type="journal article" date="2019" name="Int. J. Syst. Evol. Microbiol.">
        <title>The Global Catalogue of Microorganisms (GCM) 10K type strain sequencing project: providing services to taxonomists for standard genome sequencing and annotation.</title>
        <authorList>
            <consortium name="The Broad Institute Genomics Platform"/>
            <consortium name="The Broad Institute Genome Sequencing Center for Infectious Disease"/>
            <person name="Wu L."/>
            <person name="Ma J."/>
        </authorList>
    </citation>
    <scope>NUCLEOTIDE SEQUENCE [LARGE SCALE GENOMIC DNA]</scope>
    <source>
        <strain evidence="12">CGMCC 1.6784</strain>
    </source>
</reference>